<dbReference type="InterPro" id="IPR000277">
    <property type="entry name" value="Cys/Met-Metab_PyrdxlP-dep_enz"/>
</dbReference>
<keyword evidence="6" id="KW-0378">Hydrolase</keyword>
<protein>
    <submittedName>
        <fullName evidence="6">O-acetyl-L-homoserine sulfhydrolase</fullName>
    </submittedName>
</protein>
<evidence type="ECO:0000256" key="4">
    <source>
        <dbReference type="ARBA" id="ARBA00023167"/>
    </source>
</evidence>
<dbReference type="PANTHER" id="PTHR43797">
    <property type="entry name" value="HOMOCYSTEINE/CYSTEINE SYNTHASE"/>
    <property type="match status" value="1"/>
</dbReference>
<reference evidence="6 7" key="1">
    <citation type="submission" date="2020-01" db="EMBL/GenBank/DDBJ databases">
        <title>Genetics and antimicrobial susceptibilities of Nocardia species isolated from the soil; a comparison with species isolated from humans.</title>
        <authorList>
            <person name="Carrasco G."/>
            <person name="Monzon S."/>
            <person name="Sansegundo M."/>
            <person name="Garcia E."/>
            <person name="Garrido N."/>
            <person name="Medina M.J."/>
            <person name="Villalon P."/>
            <person name="Ramirez-Arocha A.C."/>
            <person name="Jimenez P."/>
            <person name="Cuesta I."/>
            <person name="Valdezate S."/>
        </authorList>
    </citation>
    <scope>NUCLEOTIDE SEQUENCE [LARGE SCALE GENOMIC DNA]</scope>
    <source>
        <strain evidence="6 7">CNM20110639</strain>
    </source>
</reference>
<feature type="non-terminal residue" evidence="6">
    <location>
        <position position="80"/>
    </location>
</feature>
<dbReference type="GO" id="GO:0003961">
    <property type="term" value="F:O-acetylhomoserine aminocarboxypropyltransferase activity"/>
    <property type="evidence" value="ECO:0007669"/>
    <property type="project" value="TreeGrafter"/>
</dbReference>
<dbReference type="Proteomes" id="UP000468928">
    <property type="component" value="Unassembled WGS sequence"/>
</dbReference>
<dbReference type="GO" id="GO:0004124">
    <property type="term" value="F:cysteine synthase activity"/>
    <property type="evidence" value="ECO:0007669"/>
    <property type="project" value="TreeGrafter"/>
</dbReference>
<keyword evidence="4" id="KW-0486">Methionine biosynthesis</keyword>
<gene>
    <name evidence="6" type="ORF">GV789_16135</name>
</gene>
<dbReference type="RefSeq" id="WP_175585419.1">
    <property type="nucleotide sequence ID" value="NZ_JAAGUZ010000040.1"/>
</dbReference>
<organism evidence="6 7">
    <name type="scientific">Nocardia cyriacigeorgica</name>
    <dbReference type="NCBI Taxonomy" id="135487"/>
    <lineage>
        <taxon>Bacteria</taxon>
        <taxon>Bacillati</taxon>
        <taxon>Actinomycetota</taxon>
        <taxon>Actinomycetes</taxon>
        <taxon>Mycobacteriales</taxon>
        <taxon>Nocardiaceae</taxon>
        <taxon>Nocardia</taxon>
    </lineage>
</organism>
<comment type="caution">
    <text evidence="6">The sequence shown here is derived from an EMBL/GenBank/DDBJ whole genome shotgun (WGS) entry which is preliminary data.</text>
</comment>
<dbReference type="AlphaFoldDB" id="A0A6P1D9Q5"/>
<dbReference type="InterPro" id="IPR006235">
    <property type="entry name" value="OAc-hSer/O-AcSer_sulfhydrylase"/>
</dbReference>
<evidence type="ECO:0000256" key="1">
    <source>
        <dbReference type="ARBA" id="ARBA00001933"/>
    </source>
</evidence>
<comment type="similarity">
    <text evidence="5">Belongs to the trans-sulfuration enzymes family.</text>
</comment>
<dbReference type="GO" id="GO:0019346">
    <property type="term" value="P:transsulfuration"/>
    <property type="evidence" value="ECO:0007669"/>
    <property type="project" value="InterPro"/>
</dbReference>
<dbReference type="GO" id="GO:0071269">
    <property type="term" value="P:L-homocysteine biosynthetic process"/>
    <property type="evidence" value="ECO:0007669"/>
    <property type="project" value="TreeGrafter"/>
</dbReference>
<dbReference type="PANTHER" id="PTHR43797:SF2">
    <property type="entry name" value="HOMOCYSTEINE_CYSTEINE SYNTHASE"/>
    <property type="match status" value="1"/>
</dbReference>
<evidence type="ECO:0000313" key="6">
    <source>
        <dbReference type="EMBL" id="NEW45964.1"/>
    </source>
</evidence>
<name>A0A6P1D9Q5_9NOCA</name>
<dbReference type="GO" id="GO:0030170">
    <property type="term" value="F:pyridoxal phosphate binding"/>
    <property type="evidence" value="ECO:0007669"/>
    <property type="project" value="InterPro"/>
</dbReference>
<evidence type="ECO:0000256" key="3">
    <source>
        <dbReference type="ARBA" id="ARBA00022898"/>
    </source>
</evidence>
<dbReference type="InterPro" id="IPR015421">
    <property type="entry name" value="PyrdxlP-dep_Trfase_major"/>
</dbReference>
<dbReference type="EMBL" id="JAAGUZ010000040">
    <property type="protein sequence ID" value="NEW45964.1"/>
    <property type="molecule type" value="Genomic_DNA"/>
</dbReference>
<keyword evidence="2" id="KW-0808">Transferase</keyword>
<dbReference type="GO" id="GO:0006535">
    <property type="term" value="P:cysteine biosynthetic process from serine"/>
    <property type="evidence" value="ECO:0007669"/>
    <property type="project" value="TreeGrafter"/>
</dbReference>
<proteinExistence type="inferred from homology"/>
<dbReference type="GO" id="GO:0016787">
    <property type="term" value="F:hydrolase activity"/>
    <property type="evidence" value="ECO:0007669"/>
    <property type="project" value="UniProtKB-KW"/>
</dbReference>
<sequence length="80" mass="8697">MTDATVPDPTAAWSFETKQIHAGQAPDDSTGARALPIYQTTSYAFRDTDHAAALFGLAEPGNIYTRIMNPTQDVVEQRIA</sequence>
<evidence type="ECO:0000256" key="2">
    <source>
        <dbReference type="ARBA" id="ARBA00022679"/>
    </source>
</evidence>
<dbReference type="InterPro" id="IPR015424">
    <property type="entry name" value="PyrdxlP-dep_Trfase"/>
</dbReference>
<comment type="cofactor">
    <cofactor evidence="1 5">
        <name>pyridoxal 5'-phosphate</name>
        <dbReference type="ChEBI" id="CHEBI:597326"/>
    </cofactor>
</comment>
<keyword evidence="4" id="KW-0028">Amino-acid biosynthesis</keyword>
<accession>A0A6P1D9Q5</accession>
<dbReference type="Pfam" id="PF01053">
    <property type="entry name" value="Cys_Met_Meta_PP"/>
    <property type="match status" value="1"/>
</dbReference>
<evidence type="ECO:0000313" key="7">
    <source>
        <dbReference type="Proteomes" id="UP000468928"/>
    </source>
</evidence>
<evidence type="ECO:0000256" key="5">
    <source>
        <dbReference type="RuleBase" id="RU362118"/>
    </source>
</evidence>
<keyword evidence="3 5" id="KW-0663">Pyridoxal phosphate</keyword>
<dbReference type="Gene3D" id="3.40.640.10">
    <property type="entry name" value="Type I PLP-dependent aspartate aminotransferase-like (Major domain)"/>
    <property type="match status" value="1"/>
</dbReference>
<dbReference type="SUPFAM" id="SSF53383">
    <property type="entry name" value="PLP-dependent transferases"/>
    <property type="match status" value="1"/>
</dbReference>
<dbReference type="GO" id="GO:0005737">
    <property type="term" value="C:cytoplasm"/>
    <property type="evidence" value="ECO:0007669"/>
    <property type="project" value="TreeGrafter"/>
</dbReference>